<protein>
    <submittedName>
        <fullName evidence="1">Uncharacterized protein</fullName>
    </submittedName>
</protein>
<dbReference type="EMBL" id="KY774314">
    <property type="protein sequence ID" value="ART31780.1"/>
    <property type="molecule type" value="Genomic_DNA"/>
</dbReference>
<reference evidence="1" key="1">
    <citation type="submission" date="2017-03" db="EMBL/GenBank/DDBJ databases">
        <title>The mitochondrial genome of the carnivorous plant Utricularia reniformis (Lentibulariaceae): structure, comparative analysis and evolutionary landmarks.</title>
        <authorList>
            <person name="Silva S.R."/>
            <person name="Alvarenga D.O."/>
            <person name="Michael T.P."/>
            <person name="Miranda V.F.O."/>
            <person name="Varani A.M."/>
        </authorList>
    </citation>
    <scope>NUCLEOTIDE SEQUENCE</scope>
</reference>
<gene>
    <name evidence="1" type="ORF">AEK19_MT1598</name>
</gene>
<evidence type="ECO:0000313" key="1">
    <source>
        <dbReference type="EMBL" id="ART31780.1"/>
    </source>
</evidence>
<proteinExistence type="predicted"/>
<organism evidence="1">
    <name type="scientific">Utricularia reniformis</name>
    <dbReference type="NCBI Taxonomy" id="192314"/>
    <lineage>
        <taxon>Eukaryota</taxon>
        <taxon>Viridiplantae</taxon>
        <taxon>Streptophyta</taxon>
        <taxon>Embryophyta</taxon>
        <taxon>Tracheophyta</taxon>
        <taxon>Spermatophyta</taxon>
        <taxon>Magnoliopsida</taxon>
        <taxon>eudicotyledons</taxon>
        <taxon>Gunneridae</taxon>
        <taxon>Pentapetalae</taxon>
        <taxon>asterids</taxon>
        <taxon>lamiids</taxon>
        <taxon>Lamiales</taxon>
        <taxon>Lentibulariaceae</taxon>
        <taxon>Utricularia</taxon>
    </lineage>
</organism>
<geneLocation type="mitochondrion" evidence="1"/>
<name>A0A1Y0B2Z3_9LAMI</name>
<sequence>MIPLFGWIYTCHCSNEMKKSRKMSVKPPLVVTGGRIRGTESHQFNPLKGNYI</sequence>
<accession>A0A1Y0B2Z3</accession>
<keyword evidence="1" id="KW-0496">Mitochondrion</keyword>
<dbReference type="AlphaFoldDB" id="A0A1Y0B2Z3"/>